<dbReference type="InterPro" id="IPR051134">
    <property type="entry name" value="PPP_phosphatase"/>
</dbReference>
<organism evidence="14 15">
    <name type="scientific">Loa loa</name>
    <name type="common">Eye worm</name>
    <name type="synonym">Filaria loa</name>
    <dbReference type="NCBI Taxonomy" id="7209"/>
    <lineage>
        <taxon>Eukaryota</taxon>
        <taxon>Metazoa</taxon>
        <taxon>Ecdysozoa</taxon>
        <taxon>Nematoda</taxon>
        <taxon>Chromadorea</taxon>
        <taxon>Rhabditida</taxon>
        <taxon>Spirurina</taxon>
        <taxon>Spiruromorpha</taxon>
        <taxon>Filarioidea</taxon>
        <taxon>Onchocercidae</taxon>
        <taxon>Loa</taxon>
    </lineage>
</organism>
<reference evidence="13 14" key="1">
    <citation type="submission" date="2012-04" db="EMBL/GenBank/DDBJ databases">
        <title>The Genome Sequence of Loa loa.</title>
        <authorList>
            <consortium name="The Broad Institute Genome Sequencing Platform"/>
            <consortium name="Broad Institute Genome Sequencing Center for Infectious Disease"/>
            <person name="Nutman T.B."/>
            <person name="Fink D.L."/>
            <person name="Russ C."/>
            <person name="Young S."/>
            <person name="Zeng Q."/>
            <person name="Gargeya S."/>
            <person name="Alvarado L."/>
            <person name="Berlin A."/>
            <person name="Chapman S.B."/>
            <person name="Chen Z."/>
            <person name="Freedman E."/>
            <person name="Gellesch M."/>
            <person name="Goldberg J."/>
            <person name="Griggs A."/>
            <person name="Gujja S."/>
            <person name="Heilman E.R."/>
            <person name="Heiman D."/>
            <person name="Howarth C."/>
            <person name="Mehta T."/>
            <person name="Neiman D."/>
            <person name="Pearson M."/>
            <person name="Roberts A."/>
            <person name="Saif S."/>
            <person name="Shea T."/>
            <person name="Shenoy N."/>
            <person name="Sisk P."/>
            <person name="Stolte C."/>
            <person name="Sykes S."/>
            <person name="White J."/>
            <person name="Yandava C."/>
            <person name="Haas B."/>
            <person name="Henn M.R."/>
            <person name="Nusbaum C."/>
            <person name="Birren B."/>
        </authorList>
    </citation>
    <scope>NUCLEOTIDE SEQUENCE [LARGE SCALE GENOMIC DNA]</scope>
</reference>
<sequence length="644" mass="73648">MGCGSSHRKLHDPSSYAPPTEISIKAAILIQKWYRRCMARLEARRRATWSIFTALEYVGEQDQLKLYNFFSELIDTLNETKDNLHRCTSLAQALSQHTSSTTNEASDEKKLLEMTQPESFKIEKGYKGPNISLPLKKIHIDQMMDAFKNNKIMHISYILLILHEARRVFKALPTVVEISTSLSKQITVCGDLHGKFDDLSIILFKNGYPSIDNPYIFNGDFVDRGTQSIEVFVVLCAFVILNPSSVILNRGNHEDHVINLRYGFVKEIMTKYKESANALVKLLEDIFSWLPLATIIDNKIFVTHGGISDTTNLDELKNLPRYRYGSVLRPPFYFDGMQRKSVDNKEWKLILDILWSDPKEQNGCTANIFRGGGTYFGPDITQTFLEKNQLDMIVRSHECKYEGYELTHNNKLLTIFSASNYYEYGSNRGAYVKFLGANHELHFVQYQATKAHRQAISAKERIDAVEQSAMQNLRTQLDVHNKQLQNEYEILDPTNTGKISIHKWCKCVESVSGLNLPWYSLAPRLVTVTDGGKNVLYKQNSSSAVQIFSGNKKIMQKKPHVVETLYRHKNTLEALFRFMDKDNSGVVTVAEFVDACKILGQYTRNPLKVPHLEQIAESIDFNKDGYINLNEFLEAFRLVDQGTV</sequence>
<evidence type="ECO:0000256" key="8">
    <source>
        <dbReference type="ARBA" id="ARBA00047761"/>
    </source>
</evidence>
<keyword evidence="4" id="KW-0677">Repeat</keyword>
<dbReference type="Gene3D" id="1.10.238.10">
    <property type="entry name" value="EF-hand"/>
    <property type="match status" value="1"/>
</dbReference>
<dbReference type="OrthoDB" id="442428at2759"/>
<keyword evidence="6" id="KW-0106">Calcium</keyword>
<dbReference type="InterPro" id="IPR011992">
    <property type="entry name" value="EF-hand-dom_pair"/>
</dbReference>
<gene>
    <name evidence="13 15" type="ORF">LOAG_17505</name>
</gene>
<evidence type="ECO:0000256" key="4">
    <source>
        <dbReference type="ARBA" id="ARBA00022737"/>
    </source>
</evidence>
<dbReference type="GO" id="GO:0005506">
    <property type="term" value="F:iron ion binding"/>
    <property type="evidence" value="ECO:0007669"/>
    <property type="project" value="UniProtKB-UniRule"/>
</dbReference>
<dbReference type="InterPro" id="IPR029052">
    <property type="entry name" value="Metallo-depent_PP-like"/>
</dbReference>
<dbReference type="SMART" id="SM00156">
    <property type="entry name" value="PP2Ac"/>
    <property type="match status" value="1"/>
</dbReference>
<dbReference type="SMART" id="SM00054">
    <property type="entry name" value="EFh"/>
    <property type="match status" value="2"/>
</dbReference>
<dbReference type="SUPFAM" id="SSF56300">
    <property type="entry name" value="Metallo-dependent phosphatases"/>
    <property type="match status" value="1"/>
</dbReference>
<keyword evidence="7 10" id="KW-0464">Manganese</keyword>
<comment type="similarity">
    <text evidence="2 10 11">Belongs to the PPP phosphatase family.</text>
</comment>
<evidence type="ECO:0000313" key="14">
    <source>
        <dbReference type="Proteomes" id="UP000095285"/>
    </source>
</evidence>
<dbReference type="PANTHER" id="PTHR45668:SF3">
    <property type="entry name" value="SERINE_THREONINE-PROTEIN PHOSPHATASE RDGC"/>
    <property type="match status" value="1"/>
</dbReference>
<dbReference type="InterPro" id="IPR002048">
    <property type="entry name" value="EF_hand_dom"/>
</dbReference>
<dbReference type="InParanoid" id="A0A1I7VS43"/>
<dbReference type="InterPro" id="IPR018247">
    <property type="entry name" value="EF_Hand_1_Ca_BS"/>
</dbReference>
<evidence type="ECO:0000256" key="9">
    <source>
        <dbReference type="ARBA" id="ARBA00048336"/>
    </source>
</evidence>
<dbReference type="PROSITE" id="PS00018">
    <property type="entry name" value="EF_HAND_1"/>
    <property type="match status" value="2"/>
</dbReference>
<dbReference type="Proteomes" id="UP000095285">
    <property type="component" value="Unassembled WGS sequence"/>
</dbReference>
<proteinExistence type="inferred from homology"/>
<comment type="catalytic activity">
    <reaction evidence="8">
        <text>O-phospho-L-seryl-[protein] + H2O = L-seryl-[protein] + phosphate</text>
        <dbReference type="Rhea" id="RHEA:20629"/>
        <dbReference type="Rhea" id="RHEA-COMP:9863"/>
        <dbReference type="Rhea" id="RHEA-COMP:11604"/>
        <dbReference type="ChEBI" id="CHEBI:15377"/>
        <dbReference type="ChEBI" id="CHEBI:29999"/>
        <dbReference type="ChEBI" id="CHEBI:43474"/>
        <dbReference type="ChEBI" id="CHEBI:83421"/>
        <dbReference type="EC" id="3.1.3.16"/>
    </reaction>
</comment>
<dbReference type="GeneID" id="9943664"/>
<dbReference type="PRINTS" id="PR00114">
    <property type="entry name" value="STPHPHTASE"/>
</dbReference>
<dbReference type="CDD" id="cd23767">
    <property type="entry name" value="IQCD"/>
    <property type="match status" value="1"/>
</dbReference>
<evidence type="ECO:0000256" key="1">
    <source>
        <dbReference type="ARBA" id="ARBA00001936"/>
    </source>
</evidence>
<dbReference type="GO" id="GO:0004722">
    <property type="term" value="F:protein serine/threonine phosphatase activity"/>
    <property type="evidence" value="ECO:0007669"/>
    <property type="project" value="UniProtKB-EC"/>
</dbReference>
<name>A0A1I7VS43_LOALO</name>
<evidence type="ECO:0000259" key="12">
    <source>
        <dbReference type="PROSITE" id="PS50222"/>
    </source>
</evidence>
<dbReference type="Pfam" id="PF08321">
    <property type="entry name" value="PPP5"/>
    <property type="match status" value="1"/>
</dbReference>
<dbReference type="EMBL" id="JH712149">
    <property type="protein sequence ID" value="EJD75329.1"/>
    <property type="molecule type" value="Genomic_DNA"/>
</dbReference>
<dbReference type="PANTHER" id="PTHR45668">
    <property type="entry name" value="SERINE/THREONINE-PROTEIN PHOSPHATASE 5-RELATED"/>
    <property type="match status" value="1"/>
</dbReference>
<reference evidence="15" key="2">
    <citation type="submission" date="2016-11" db="UniProtKB">
        <authorList>
            <consortium name="WormBaseParasite"/>
        </authorList>
    </citation>
    <scope>IDENTIFICATION</scope>
</reference>
<evidence type="ECO:0000256" key="6">
    <source>
        <dbReference type="ARBA" id="ARBA00022837"/>
    </source>
</evidence>
<dbReference type="KEGG" id="loa:LOAG_17505"/>
<evidence type="ECO:0000313" key="15">
    <source>
        <dbReference type="WBParaSite" id="EN70_5642"/>
    </source>
</evidence>
<dbReference type="STRING" id="7209.A0A1I7VS43"/>
<dbReference type="PROSITE" id="PS50222">
    <property type="entry name" value="EF_HAND_2"/>
    <property type="match status" value="2"/>
</dbReference>
<dbReference type="Pfam" id="PF00149">
    <property type="entry name" value="Metallophos"/>
    <property type="match status" value="1"/>
</dbReference>
<keyword evidence="14" id="KW-1185">Reference proteome</keyword>
<dbReference type="eggNOG" id="KOG0377">
    <property type="taxonomic scope" value="Eukaryota"/>
</dbReference>
<dbReference type="InterPro" id="IPR006186">
    <property type="entry name" value="Ser/Thr-sp_prot-phosphatase"/>
</dbReference>
<dbReference type="PROSITE" id="PS00125">
    <property type="entry name" value="SER_THR_PHOSPHATASE"/>
    <property type="match status" value="1"/>
</dbReference>
<evidence type="ECO:0000313" key="13">
    <source>
        <dbReference type="EMBL" id="EJD75329.1"/>
    </source>
</evidence>
<dbReference type="PIRSF" id="PIRSF000912">
    <property type="entry name" value="PPEF"/>
    <property type="match status" value="1"/>
</dbReference>
<dbReference type="InterPro" id="IPR012008">
    <property type="entry name" value="Ser/Thr-Pase_EF-hand_contain"/>
</dbReference>
<keyword evidence="5 10" id="KW-0378">Hydrolase</keyword>
<dbReference type="GO" id="GO:0005509">
    <property type="term" value="F:calcium ion binding"/>
    <property type="evidence" value="ECO:0007669"/>
    <property type="project" value="UniProtKB-UniRule"/>
</dbReference>
<dbReference type="GO" id="GO:0043025">
    <property type="term" value="C:neuronal cell body"/>
    <property type="evidence" value="ECO:0007669"/>
    <property type="project" value="EnsemblMetazoa"/>
</dbReference>
<evidence type="ECO:0000256" key="3">
    <source>
        <dbReference type="ARBA" id="ARBA00022723"/>
    </source>
</evidence>
<accession>A0A1I7VS43</accession>
<feature type="domain" description="EF-hand" evidence="12">
    <location>
        <begin position="607"/>
        <end position="642"/>
    </location>
</feature>
<dbReference type="AlphaFoldDB" id="A0A1I7VS43"/>
<dbReference type="Gene3D" id="3.60.21.10">
    <property type="match status" value="1"/>
</dbReference>
<dbReference type="SUPFAM" id="SSF47473">
    <property type="entry name" value="EF-hand"/>
    <property type="match status" value="1"/>
</dbReference>
<dbReference type="InterPro" id="IPR004843">
    <property type="entry name" value="Calcineurin-like_PHP"/>
</dbReference>
<evidence type="ECO:0000256" key="7">
    <source>
        <dbReference type="ARBA" id="ARBA00023211"/>
    </source>
</evidence>
<protein>
    <recommendedName>
        <fullName evidence="10">Serine/threonine-protein phosphatase with EF-hands</fullName>
        <ecNumber evidence="10">3.1.3.16</ecNumber>
    </recommendedName>
</protein>
<feature type="domain" description="EF-hand" evidence="12">
    <location>
        <begin position="567"/>
        <end position="602"/>
    </location>
</feature>
<dbReference type="GO" id="GO:0030145">
    <property type="term" value="F:manganese ion binding"/>
    <property type="evidence" value="ECO:0007669"/>
    <property type="project" value="UniProtKB-UniRule"/>
</dbReference>
<dbReference type="FunCoup" id="A0A1I7VS43">
    <property type="interactions" value="75"/>
</dbReference>
<dbReference type="EC" id="3.1.3.16" evidence="10"/>
<dbReference type="Pfam" id="PF13499">
    <property type="entry name" value="EF-hand_7"/>
    <property type="match status" value="1"/>
</dbReference>
<dbReference type="GO" id="GO:0050906">
    <property type="term" value="P:detection of stimulus involved in sensory perception"/>
    <property type="evidence" value="ECO:0007669"/>
    <property type="project" value="UniProtKB-UniRule"/>
</dbReference>
<dbReference type="OMA" id="CRENKVR"/>
<evidence type="ECO:0000256" key="2">
    <source>
        <dbReference type="ARBA" id="ARBA00008294"/>
    </source>
</evidence>
<comment type="catalytic activity">
    <reaction evidence="9 10 11">
        <text>O-phospho-L-threonyl-[protein] + H2O = L-threonyl-[protein] + phosphate</text>
        <dbReference type="Rhea" id="RHEA:47004"/>
        <dbReference type="Rhea" id="RHEA-COMP:11060"/>
        <dbReference type="Rhea" id="RHEA-COMP:11605"/>
        <dbReference type="ChEBI" id="CHEBI:15377"/>
        <dbReference type="ChEBI" id="CHEBI:30013"/>
        <dbReference type="ChEBI" id="CHEBI:43474"/>
        <dbReference type="ChEBI" id="CHEBI:61977"/>
        <dbReference type="EC" id="3.1.3.16"/>
    </reaction>
</comment>
<comment type="cofactor">
    <cofactor evidence="1">
        <name>Mn(2+)</name>
        <dbReference type="ChEBI" id="CHEBI:29035"/>
    </cofactor>
</comment>
<dbReference type="WBParaSite" id="EN70_5642">
    <property type="protein sequence ID" value="EN70_5642"/>
    <property type="gene ID" value="EN70_5642"/>
</dbReference>
<dbReference type="RefSeq" id="XP_020306200.1">
    <property type="nucleotide sequence ID" value="XM_020450166.1"/>
</dbReference>
<dbReference type="InterPro" id="IPR013235">
    <property type="entry name" value="PPP_dom"/>
</dbReference>
<evidence type="ECO:0000256" key="5">
    <source>
        <dbReference type="ARBA" id="ARBA00022801"/>
    </source>
</evidence>
<keyword evidence="3 10" id="KW-0479">Metal-binding</keyword>
<evidence type="ECO:0000256" key="11">
    <source>
        <dbReference type="RuleBase" id="RU004273"/>
    </source>
</evidence>
<dbReference type="CTD" id="9943664"/>
<evidence type="ECO:0000256" key="10">
    <source>
        <dbReference type="PIRNR" id="PIRNR000912"/>
    </source>
</evidence>
<dbReference type="CDD" id="cd00051">
    <property type="entry name" value="EFh"/>
    <property type="match status" value="1"/>
</dbReference>
<accession>A0A1S0UIB7</accession>